<keyword evidence="1" id="KW-0805">Transcription regulation</keyword>
<comment type="subcellular location">
    <subcellularLocation>
        <location evidence="4">Nucleus</location>
    </subcellularLocation>
</comment>
<dbReference type="Pfam" id="PF03366">
    <property type="entry name" value="YEATS"/>
    <property type="match status" value="1"/>
</dbReference>
<dbReference type="GO" id="GO:0006355">
    <property type="term" value="P:regulation of DNA-templated transcription"/>
    <property type="evidence" value="ECO:0007669"/>
    <property type="project" value="InterPro"/>
</dbReference>
<dbReference type="PROSITE" id="PS51037">
    <property type="entry name" value="YEATS"/>
    <property type="match status" value="1"/>
</dbReference>
<dbReference type="PANTHER" id="PTHR47573">
    <property type="entry name" value="PROTEIN AF-9 HOMOLOG"/>
    <property type="match status" value="1"/>
</dbReference>
<sequence length="234" mass="27400">MSIDSGNQERRRGAKVVKPFVIGNTAKPLDVEIIDESGKARTHEWVIFVKPYLNEDMSKYVKKVQFKLHESYENNIKVVEHPPFEVRETCWAESEVMVKIFFNDQYEKPLTLYHYVRIREDGATYIGTDGTVAAEHYDEFIFKEPTLQFEKLLVDALISNELNVSEFKTNFEDTKRIQMDQIIKAREMIKREIEDLKKSIIDGQDFLRIKSEELQNILNSKNEETSVVVQESVK</sequence>
<keyword evidence="6" id="KW-1185">Reference proteome</keyword>
<name>A0A0N4ZQM9_PARTI</name>
<dbReference type="Proteomes" id="UP000038045">
    <property type="component" value="Unplaced"/>
</dbReference>
<dbReference type="Gene3D" id="2.60.40.1970">
    <property type="entry name" value="YEATS domain"/>
    <property type="match status" value="1"/>
</dbReference>
<evidence type="ECO:0000256" key="4">
    <source>
        <dbReference type="PROSITE-ProRule" id="PRU00376"/>
    </source>
</evidence>
<dbReference type="InterPro" id="IPR038704">
    <property type="entry name" value="YEAST_sf"/>
</dbReference>
<evidence type="ECO:0000313" key="7">
    <source>
        <dbReference type="WBParaSite" id="PTRK_0001082200.1"/>
    </source>
</evidence>
<organism evidence="6 7">
    <name type="scientific">Parastrongyloides trichosuri</name>
    <name type="common">Possum-specific nematode worm</name>
    <dbReference type="NCBI Taxonomy" id="131310"/>
    <lineage>
        <taxon>Eukaryota</taxon>
        <taxon>Metazoa</taxon>
        <taxon>Ecdysozoa</taxon>
        <taxon>Nematoda</taxon>
        <taxon>Chromadorea</taxon>
        <taxon>Rhabditida</taxon>
        <taxon>Tylenchina</taxon>
        <taxon>Panagrolaimomorpha</taxon>
        <taxon>Strongyloidoidea</taxon>
        <taxon>Strongyloididae</taxon>
        <taxon>Parastrongyloides</taxon>
    </lineage>
</organism>
<dbReference type="InterPro" id="IPR055129">
    <property type="entry name" value="YEATS_dom"/>
</dbReference>
<feature type="domain" description="YEATS" evidence="5">
    <location>
        <begin position="10"/>
        <end position="156"/>
    </location>
</feature>
<reference evidence="7" key="1">
    <citation type="submission" date="2017-02" db="UniProtKB">
        <authorList>
            <consortium name="WormBaseParasite"/>
        </authorList>
    </citation>
    <scope>IDENTIFICATION</scope>
</reference>
<dbReference type="GO" id="GO:0005634">
    <property type="term" value="C:nucleus"/>
    <property type="evidence" value="ECO:0007669"/>
    <property type="project" value="UniProtKB-SubCell"/>
</dbReference>
<keyword evidence="3 4" id="KW-0539">Nucleus</keyword>
<evidence type="ECO:0000313" key="6">
    <source>
        <dbReference type="Proteomes" id="UP000038045"/>
    </source>
</evidence>
<evidence type="ECO:0000256" key="2">
    <source>
        <dbReference type="ARBA" id="ARBA00023163"/>
    </source>
</evidence>
<dbReference type="AlphaFoldDB" id="A0A0N4ZQM9"/>
<dbReference type="PANTHER" id="PTHR47573:SF1">
    <property type="entry name" value="PROTEIN AF-9 HOMOLOG"/>
    <property type="match status" value="1"/>
</dbReference>
<dbReference type="InterPro" id="IPR005033">
    <property type="entry name" value="YEATS"/>
</dbReference>
<evidence type="ECO:0000259" key="5">
    <source>
        <dbReference type="PROSITE" id="PS51037"/>
    </source>
</evidence>
<proteinExistence type="predicted"/>
<evidence type="ECO:0000256" key="1">
    <source>
        <dbReference type="ARBA" id="ARBA00023015"/>
    </source>
</evidence>
<keyword evidence="2" id="KW-0804">Transcription</keyword>
<accession>A0A0N4ZQM9</accession>
<dbReference type="STRING" id="131310.A0A0N4ZQM9"/>
<protein>
    <submittedName>
        <fullName evidence="7">YEATS domain-containing protein 4</fullName>
    </submittedName>
</protein>
<evidence type="ECO:0000256" key="3">
    <source>
        <dbReference type="ARBA" id="ARBA00023242"/>
    </source>
</evidence>
<dbReference type="WBParaSite" id="PTRK_0001082200.1">
    <property type="protein sequence ID" value="PTRK_0001082200.1"/>
    <property type="gene ID" value="PTRK_0001082200"/>
</dbReference>